<dbReference type="InterPro" id="IPR052896">
    <property type="entry name" value="GGT-like_enzyme"/>
</dbReference>
<organism evidence="2 3">
    <name type="scientific">Thalassospira indica</name>
    <dbReference type="NCBI Taxonomy" id="1891279"/>
    <lineage>
        <taxon>Bacteria</taxon>
        <taxon>Pseudomonadati</taxon>
        <taxon>Pseudomonadota</taxon>
        <taxon>Alphaproteobacteria</taxon>
        <taxon>Rhodospirillales</taxon>
        <taxon>Thalassospiraceae</taxon>
        <taxon>Thalassospira</taxon>
    </lineage>
</organism>
<dbReference type="SUPFAM" id="SSF56235">
    <property type="entry name" value="N-terminal nucleophile aminohydrolases (Ntn hydrolases)"/>
    <property type="match status" value="1"/>
</dbReference>
<dbReference type="EMBL" id="CP031555">
    <property type="protein sequence ID" value="AXO16071.1"/>
    <property type="molecule type" value="Genomic_DNA"/>
</dbReference>
<keyword evidence="3" id="KW-1185">Reference proteome</keyword>
<name>A0ABN5NNW7_9PROT</name>
<dbReference type="Proteomes" id="UP000256971">
    <property type="component" value="Chromosome"/>
</dbReference>
<proteinExistence type="predicted"/>
<dbReference type="Gene3D" id="3.60.20.40">
    <property type="match status" value="1"/>
</dbReference>
<dbReference type="Gene3D" id="1.10.246.130">
    <property type="match status" value="1"/>
</dbReference>
<evidence type="ECO:0000313" key="2">
    <source>
        <dbReference type="EMBL" id="AXO16071.1"/>
    </source>
</evidence>
<evidence type="ECO:0000313" key="3">
    <source>
        <dbReference type="Proteomes" id="UP000256971"/>
    </source>
</evidence>
<dbReference type="InterPro" id="IPR043138">
    <property type="entry name" value="GGT_lsub"/>
</dbReference>
<feature type="compositionally biased region" description="Basic and acidic residues" evidence="1">
    <location>
        <begin position="1"/>
        <end position="12"/>
    </location>
</feature>
<dbReference type="PANTHER" id="PTHR43881:SF5">
    <property type="entry name" value="GAMMA-GLUTAMYLTRANSPEPTIDASE"/>
    <property type="match status" value="1"/>
</dbReference>
<dbReference type="Pfam" id="PF01019">
    <property type="entry name" value="G_glu_transpept"/>
    <property type="match status" value="1"/>
</dbReference>
<dbReference type="InterPro" id="IPR029055">
    <property type="entry name" value="Ntn_hydrolases_N"/>
</dbReference>
<dbReference type="PANTHER" id="PTHR43881">
    <property type="entry name" value="GAMMA-GLUTAMYLTRANSPEPTIDASE (AFU_ORTHOLOGUE AFUA_4G13580)"/>
    <property type="match status" value="1"/>
</dbReference>
<evidence type="ECO:0000256" key="1">
    <source>
        <dbReference type="SAM" id="MobiDB-lite"/>
    </source>
</evidence>
<feature type="region of interest" description="Disordered" evidence="1">
    <location>
        <begin position="1"/>
        <end position="22"/>
    </location>
</feature>
<dbReference type="InterPro" id="IPR043137">
    <property type="entry name" value="GGT_ssub_C"/>
</dbReference>
<gene>
    <name evidence="2" type="ORF">DY252_18955</name>
</gene>
<accession>A0ABN5NNW7</accession>
<dbReference type="RefSeq" id="WP_082923495.1">
    <property type="nucleotide sequence ID" value="NZ_CP031555.1"/>
</dbReference>
<dbReference type="PRINTS" id="PR01210">
    <property type="entry name" value="GGTRANSPTASE"/>
</dbReference>
<protein>
    <submittedName>
        <fullName evidence="2">Gamma-glutamyltransferase</fullName>
    </submittedName>
</protein>
<reference evidence="2 3" key="1">
    <citation type="submission" date="2018-08" db="EMBL/GenBank/DDBJ databases">
        <title>Complete genome sequence of type strain Thalassospira indica MCCC 1A01103T, isolated from isolated from deep seawater of the Indian Ocean.</title>
        <authorList>
            <person name="Liu Y."/>
        </authorList>
    </citation>
    <scope>NUCLEOTIDE SEQUENCE [LARGE SCALE GENOMIC DNA]</scope>
    <source>
        <strain evidence="2 3">PB8BT</strain>
    </source>
</reference>
<sequence length="530" mass="56299">MTDHQTAPEHRAMVTSPSTAASEAGAQVLRDGGTAIEAVVATAAVLAVIYPHFCGIGGDAAWMVSDNTGKVQSFLGIGQAAEKGGDTITPGSPIPLRGPGSTLTTACTVDSWQHALDHSVTNWGGTKSLSELITPAIDLAENGFAISPSQCFWLDFRKEEIANWPGFMDLFTPNGRMPHAGETFCQPQLAQSLKRIAEFGARDFYEGGLSDQIIKGLSAVGSPLTKADLAKTRTRTVDAVSLDYGDVTLFAPPAPTQGLATLMTMGVLRELGKKDWAEGTADHYHLVVEAIKRAFLKRDQIADPAFTDTDFAALLDQAGLAEDAKDISPTKALEWPHPFRHGDTVFLAAKDANGNCASVLQSTYFDWGSGVVAGDTGIVWQNRGAAFSTDPTHPNTFAPRKLPFYTLNPGMALKDDKPHLLYGTQGADGQPQTLAMLLTRLLDFGLSPLDALAKPRFLLGKTFSDANDSLKLEVDAGDDVFDGLAARGHILRAIEPQSALAGQAGIIRIDDDGFVDGAHDPRSDGMAIGI</sequence>